<reference evidence="1 2" key="1">
    <citation type="submission" date="2019-02" db="EMBL/GenBank/DDBJ databases">
        <title>Pedobacter sp. RP-1-13 sp. nov., isolated from Arctic soil.</title>
        <authorList>
            <person name="Dahal R.H."/>
        </authorList>
    </citation>
    <scope>NUCLEOTIDE SEQUENCE [LARGE SCALE GENOMIC DNA]</scope>
    <source>
        <strain evidence="1 2">RP-1-13</strain>
    </source>
</reference>
<dbReference type="OrthoDB" id="9864183at2"/>
<comment type="caution">
    <text evidence="1">The sequence shown here is derived from an EMBL/GenBank/DDBJ whole genome shotgun (WGS) entry which is preliminary data.</text>
</comment>
<evidence type="ECO:0000313" key="2">
    <source>
        <dbReference type="Proteomes" id="UP000292884"/>
    </source>
</evidence>
<dbReference type="Proteomes" id="UP000292884">
    <property type="component" value="Unassembled WGS sequence"/>
</dbReference>
<dbReference type="AlphaFoldDB" id="A0A4V2MI89"/>
<gene>
    <name evidence="1" type="ORF">EZ428_17340</name>
</gene>
<keyword evidence="2" id="KW-1185">Reference proteome</keyword>
<dbReference type="RefSeq" id="WP_131554443.1">
    <property type="nucleotide sequence ID" value="NZ_SJSK01000004.1"/>
</dbReference>
<dbReference type="EMBL" id="SJSK01000004">
    <property type="protein sequence ID" value="TCC89456.1"/>
    <property type="molecule type" value="Genomic_DNA"/>
</dbReference>
<protein>
    <submittedName>
        <fullName evidence="1">Uncharacterized protein</fullName>
    </submittedName>
</protein>
<sequence length="155" mass="17836">MMKPQPITFKNTVKAILLSVALLILSKKSYSQVSWDKAAFHLSCKKAENNWKPLILNGQKFRYCFLAKEYKDTSEKGIDNFEGIILLDIDKKTTDSLTAWKICELVSKKIKIDKFIAFRTCEANKIYSSSTGPRNESEKQYLIDNTFGTYTRTKD</sequence>
<organism evidence="1 2">
    <name type="scientific">Pedobacter frigiditerrae</name>
    <dbReference type="NCBI Taxonomy" id="2530452"/>
    <lineage>
        <taxon>Bacteria</taxon>
        <taxon>Pseudomonadati</taxon>
        <taxon>Bacteroidota</taxon>
        <taxon>Sphingobacteriia</taxon>
        <taxon>Sphingobacteriales</taxon>
        <taxon>Sphingobacteriaceae</taxon>
        <taxon>Pedobacter</taxon>
    </lineage>
</organism>
<evidence type="ECO:0000313" key="1">
    <source>
        <dbReference type="EMBL" id="TCC89456.1"/>
    </source>
</evidence>
<accession>A0A4V2MI89</accession>
<name>A0A4V2MI89_9SPHI</name>
<proteinExistence type="predicted"/>